<evidence type="ECO:0000256" key="1">
    <source>
        <dbReference type="ARBA" id="ARBA00002634"/>
    </source>
</evidence>
<dbReference type="GO" id="GO:0002939">
    <property type="term" value="P:tRNA N1-guanine methylation"/>
    <property type="evidence" value="ECO:0007669"/>
    <property type="project" value="TreeGrafter"/>
</dbReference>
<dbReference type="InterPro" id="IPR002649">
    <property type="entry name" value="tRNA_m1G_MeTrfase_TrmD"/>
</dbReference>
<evidence type="ECO:0000256" key="14">
    <source>
        <dbReference type="ARBA" id="ARBA00047783"/>
    </source>
</evidence>
<dbReference type="InterPro" id="IPR023148">
    <property type="entry name" value="tRNA_m1G_MeTrfase_C_sf"/>
</dbReference>
<evidence type="ECO:0000256" key="5">
    <source>
        <dbReference type="ARBA" id="ARBA00012807"/>
    </source>
</evidence>
<comment type="function">
    <text evidence="1 15 17">Specifically methylates guanosine-37 in various tRNAs.</text>
</comment>
<evidence type="ECO:0000256" key="15">
    <source>
        <dbReference type="HAMAP-Rule" id="MF_00605"/>
    </source>
</evidence>
<evidence type="ECO:0000256" key="6">
    <source>
        <dbReference type="ARBA" id="ARBA00014679"/>
    </source>
</evidence>
<dbReference type="InterPro" id="IPR016009">
    <property type="entry name" value="tRNA_MeTrfase_TRMD/TRM10"/>
</dbReference>
<keyword evidence="11 15" id="KW-0819">tRNA processing</keyword>
<evidence type="ECO:0000256" key="7">
    <source>
        <dbReference type="ARBA" id="ARBA00022490"/>
    </source>
</evidence>
<feature type="binding site" evidence="15 16">
    <location>
        <position position="112"/>
    </location>
    <ligand>
        <name>S-adenosyl-L-methionine</name>
        <dbReference type="ChEBI" id="CHEBI:59789"/>
    </ligand>
</feature>
<keyword evidence="9 15" id="KW-0808">Transferase</keyword>
<proteinExistence type="inferred from homology"/>
<dbReference type="GO" id="GO:0052906">
    <property type="term" value="F:tRNA (guanine(37)-N1)-methyltransferase activity"/>
    <property type="evidence" value="ECO:0007669"/>
    <property type="project" value="UniProtKB-UniRule"/>
</dbReference>
<dbReference type="InterPro" id="IPR029026">
    <property type="entry name" value="tRNA_m1G_MTases_N"/>
</dbReference>
<evidence type="ECO:0000256" key="2">
    <source>
        <dbReference type="ARBA" id="ARBA00004496"/>
    </source>
</evidence>
<comment type="subunit">
    <text evidence="4 15 17">Homodimer.</text>
</comment>
<evidence type="ECO:0000256" key="10">
    <source>
        <dbReference type="ARBA" id="ARBA00022691"/>
    </source>
</evidence>
<dbReference type="NCBIfam" id="TIGR00088">
    <property type="entry name" value="trmD"/>
    <property type="match status" value="1"/>
</dbReference>
<reference evidence="19" key="1">
    <citation type="journal article" date="2020" name="mSystems">
        <title>Genome- and Community-Level Interaction Insights into Carbon Utilization and Element Cycling Functions of Hydrothermarchaeota in Hydrothermal Sediment.</title>
        <authorList>
            <person name="Zhou Z."/>
            <person name="Liu Y."/>
            <person name="Xu W."/>
            <person name="Pan J."/>
            <person name="Luo Z.H."/>
            <person name="Li M."/>
        </authorList>
    </citation>
    <scope>NUCLEOTIDE SEQUENCE [LARGE SCALE GENOMIC DNA]</scope>
    <source>
        <strain evidence="19">SpSt-776</strain>
    </source>
</reference>
<dbReference type="PIRSF" id="PIRSF000386">
    <property type="entry name" value="tRNA_mtase"/>
    <property type="match status" value="1"/>
</dbReference>
<keyword evidence="7 15" id="KW-0963">Cytoplasm</keyword>
<dbReference type="InterPro" id="IPR029028">
    <property type="entry name" value="Alpha/beta_knot_MTases"/>
</dbReference>
<evidence type="ECO:0000256" key="11">
    <source>
        <dbReference type="ARBA" id="ARBA00022694"/>
    </source>
</evidence>
<dbReference type="EMBL" id="DTHB01000042">
    <property type="protein sequence ID" value="HGB14572.1"/>
    <property type="molecule type" value="Genomic_DNA"/>
</dbReference>
<evidence type="ECO:0000256" key="4">
    <source>
        <dbReference type="ARBA" id="ARBA00011738"/>
    </source>
</evidence>
<comment type="subcellular location">
    <subcellularLocation>
        <location evidence="2 15 17">Cytoplasm</location>
    </subcellularLocation>
</comment>
<dbReference type="HAMAP" id="MF_00605">
    <property type="entry name" value="TrmD"/>
    <property type="match status" value="1"/>
</dbReference>
<feature type="domain" description="tRNA methyltransferase TRMD/TRM10-type" evidence="18">
    <location>
        <begin position="1"/>
        <end position="223"/>
    </location>
</feature>
<name>A0A7C3WMD4_9BACT</name>
<dbReference type="Gene3D" id="1.10.1270.20">
    <property type="entry name" value="tRNA(m1g37)methyltransferase, domain 2"/>
    <property type="match status" value="1"/>
</dbReference>
<dbReference type="FunFam" id="3.40.1280.10:FF:000001">
    <property type="entry name" value="tRNA (guanine-N(1)-)-methyltransferase"/>
    <property type="match status" value="1"/>
</dbReference>
<keyword evidence="10 15" id="KW-0949">S-adenosyl-L-methionine</keyword>
<evidence type="ECO:0000256" key="3">
    <source>
        <dbReference type="ARBA" id="ARBA00007630"/>
    </source>
</evidence>
<dbReference type="SUPFAM" id="SSF75217">
    <property type="entry name" value="alpha/beta knot"/>
    <property type="match status" value="1"/>
</dbReference>
<evidence type="ECO:0000256" key="13">
    <source>
        <dbReference type="ARBA" id="ARBA00033392"/>
    </source>
</evidence>
<gene>
    <name evidence="15 19" type="primary">trmD</name>
    <name evidence="19" type="ORF">ENV62_04980</name>
</gene>
<dbReference type="CDD" id="cd18080">
    <property type="entry name" value="TrmD-like"/>
    <property type="match status" value="1"/>
</dbReference>
<accession>A0A7C3WMD4</accession>
<dbReference type="GO" id="GO:0005829">
    <property type="term" value="C:cytosol"/>
    <property type="evidence" value="ECO:0007669"/>
    <property type="project" value="TreeGrafter"/>
</dbReference>
<dbReference type="FunFam" id="1.10.1270.20:FF:000001">
    <property type="entry name" value="tRNA (guanine-N(1)-)-methyltransferase"/>
    <property type="match status" value="1"/>
</dbReference>
<dbReference type="PANTHER" id="PTHR46417:SF1">
    <property type="entry name" value="TRNA (GUANINE-N(1)-)-METHYLTRANSFERASE"/>
    <property type="match status" value="1"/>
</dbReference>
<evidence type="ECO:0000256" key="17">
    <source>
        <dbReference type="RuleBase" id="RU003464"/>
    </source>
</evidence>
<dbReference type="Pfam" id="PF01746">
    <property type="entry name" value="tRNA_m1G_MT"/>
    <property type="match status" value="1"/>
</dbReference>
<comment type="similarity">
    <text evidence="3 15 17">Belongs to the RNA methyltransferase TrmD family.</text>
</comment>
<comment type="catalytic activity">
    <reaction evidence="14 15 17">
        <text>guanosine(37) in tRNA + S-adenosyl-L-methionine = N(1)-methylguanosine(37) in tRNA + S-adenosyl-L-homocysteine + H(+)</text>
        <dbReference type="Rhea" id="RHEA:36899"/>
        <dbReference type="Rhea" id="RHEA-COMP:10145"/>
        <dbReference type="Rhea" id="RHEA-COMP:10147"/>
        <dbReference type="ChEBI" id="CHEBI:15378"/>
        <dbReference type="ChEBI" id="CHEBI:57856"/>
        <dbReference type="ChEBI" id="CHEBI:59789"/>
        <dbReference type="ChEBI" id="CHEBI:73542"/>
        <dbReference type="ChEBI" id="CHEBI:74269"/>
        <dbReference type="EC" id="2.1.1.228"/>
    </reaction>
</comment>
<evidence type="ECO:0000256" key="8">
    <source>
        <dbReference type="ARBA" id="ARBA00022603"/>
    </source>
</evidence>
<keyword evidence="8 15" id="KW-0489">Methyltransferase</keyword>
<evidence type="ECO:0000256" key="9">
    <source>
        <dbReference type="ARBA" id="ARBA00022679"/>
    </source>
</evidence>
<dbReference type="Gene3D" id="3.40.1280.10">
    <property type="match status" value="1"/>
</dbReference>
<feature type="binding site" evidence="15 16">
    <location>
        <begin position="131"/>
        <end position="136"/>
    </location>
    <ligand>
        <name>S-adenosyl-L-methionine</name>
        <dbReference type="ChEBI" id="CHEBI:59789"/>
    </ligand>
</feature>
<sequence length="245" mass="27199">MRIDFLTLFPDFFTSPLSQSMLRRAQELGAVTFRVINLRDYAPGRHKVCDDRPFGGGPGMVLKIEPLVAAIRALRQEDPEAWVILLSPQGRLFDQGKAAELAARPHLVLVCGHYEGVDDRIRFYVDEELSIGDFILTGGEIPALAVADAVTRLLPGVLGGQGAAAEESFQTGLLEYPQYTRPRVFEGHAVPEVLLSGDHAAVAQWRRREALKRTAKNRPDLLAKARLTPEDREFLKTLEKDLCQG</sequence>
<dbReference type="PANTHER" id="PTHR46417">
    <property type="entry name" value="TRNA (GUANINE-N(1)-)-METHYLTRANSFERASE"/>
    <property type="match status" value="1"/>
</dbReference>
<dbReference type="AlphaFoldDB" id="A0A7C3WMD4"/>
<dbReference type="NCBIfam" id="NF000648">
    <property type="entry name" value="PRK00026.1"/>
    <property type="match status" value="1"/>
</dbReference>
<organism evidence="19">
    <name type="scientific">Desulfobacca acetoxidans</name>
    <dbReference type="NCBI Taxonomy" id="60893"/>
    <lineage>
        <taxon>Bacteria</taxon>
        <taxon>Pseudomonadati</taxon>
        <taxon>Thermodesulfobacteriota</taxon>
        <taxon>Desulfobaccia</taxon>
        <taxon>Desulfobaccales</taxon>
        <taxon>Desulfobaccaceae</taxon>
        <taxon>Desulfobacca</taxon>
    </lineage>
</organism>
<evidence type="ECO:0000259" key="18">
    <source>
        <dbReference type="Pfam" id="PF01746"/>
    </source>
</evidence>
<evidence type="ECO:0000256" key="16">
    <source>
        <dbReference type="PIRSR" id="PIRSR000386-1"/>
    </source>
</evidence>
<comment type="caution">
    <text evidence="19">The sequence shown here is derived from an EMBL/GenBank/DDBJ whole genome shotgun (WGS) entry which is preliminary data.</text>
</comment>
<evidence type="ECO:0000256" key="12">
    <source>
        <dbReference type="ARBA" id="ARBA00029736"/>
    </source>
</evidence>
<protein>
    <recommendedName>
        <fullName evidence="6 15">tRNA (guanine-N(1)-)-methyltransferase</fullName>
        <ecNumber evidence="5 15">2.1.1.228</ecNumber>
    </recommendedName>
    <alternativeName>
        <fullName evidence="12 15">M1G-methyltransferase</fullName>
    </alternativeName>
    <alternativeName>
        <fullName evidence="13 15">tRNA [GM37] methyltransferase</fullName>
    </alternativeName>
</protein>
<evidence type="ECO:0000313" key="19">
    <source>
        <dbReference type="EMBL" id="HGB14572.1"/>
    </source>
</evidence>
<dbReference type="EC" id="2.1.1.228" evidence="5 15"/>